<dbReference type="Pfam" id="PF18809">
    <property type="entry name" value="PBECR1"/>
    <property type="match status" value="1"/>
</dbReference>
<dbReference type="RefSeq" id="WP_382262704.1">
    <property type="nucleotide sequence ID" value="NZ_JBHRZO010000040.1"/>
</dbReference>
<dbReference type="EMBL" id="JBHRZO010000040">
    <property type="protein sequence ID" value="MFC3848137.1"/>
    <property type="molecule type" value="Genomic_DNA"/>
</dbReference>
<dbReference type="InterPro" id="IPR041092">
    <property type="entry name" value="PBECR1"/>
</dbReference>
<gene>
    <name evidence="3" type="ORF">ACFOPX_06320</name>
</gene>
<evidence type="ECO:0000256" key="1">
    <source>
        <dbReference type="SAM" id="MobiDB-lite"/>
    </source>
</evidence>
<organism evidence="3 4">
    <name type="scientific">Helicobacter baculiformis</name>
    <dbReference type="NCBI Taxonomy" id="427351"/>
    <lineage>
        <taxon>Bacteria</taxon>
        <taxon>Pseudomonadati</taxon>
        <taxon>Campylobacterota</taxon>
        <taxon>Epsilonproteobacteria</taxon>
        <taxon>Campylobacterales</taxon>
        <taxon>Helicobacteraceae</taxon>
        <taxon>Helicobacter</taxon>
    </lineage>
</organism>
<feature type="domain" description="Phage-Barnase-EndoU-ColicinE5/D-RelE-like nuclease" evidence="2">
    <location>
        <begin position="6"/>
        <end position="116"/>
    </location>
</feature>
<sequence>GQVAGAFYREDLGYIDLVWGSVEGKGKEARGLGLSKIVEKHIEDFKGFAGNTPLEKLANGLDEIINKGEFKAQENTSATIKYTKDGNLFRVGLRQNWMGEPTKNKWVITAYKDEREALKIIDSKGFTEGETLPSNPKANSTTPPLKGQDKEVQELATQWEIITGSKDMATPFSPQIPKDIQEALKPVFKKGIQLTPTPPTNELSKWYIFVKNEELPYVKETFANPDLVFDTGNSIRFFKRIEAWQGQDMDFLEVAVGRDKKYFAVEKNNALGLELAKQDYITLSKDQKALTAKEVRAWEKAKEEAQAKEIAAL</sequence>
<accession>A0ABV7ZLJ8</accession>
<name>A0ABV7ZLJ8_9HELI</name>
<comment type="caution">
    <text evidence="3">The sequence shown here is derived from an EMBL/GenBank/DDBJ whole genome shotgun (WGS) entry which is preliminary data.</text>
</comment>
<evidence type="ECO:0000313" key="4">
    <source>
        <dbReference type="Proteomes" id="UP001595783"/>
    </source>
</evidence>
<feature type="region of interest" description="Disordered" evidence="1">
    <location>
        <begin position="126"/>
        <end position="148"/>
    </location>
</feature>
<proteinExistence type="predicted"/>
<evidence type="ECO:0000259" key="2">
    <source>
        <dbReference type="Pfam" id="PF18809"/>
    </source>
</evidence>
<evidence type="ECO:0000313" key="3">
    <source>
        <dbReference type="EMBL" id="MFC3848137.1"/>
    </source>
</evidence>
<feature type="non-terminal residue" evidence="3">
    <location>
        <position position="1"/>
    </location>
</feature>
<dbReference type="Proteomes" id="UP001595783">
    <property type="component" value="Unassembled WGS sequence"/>
</dbReference>
<protein>
    <submittedName>
        <fullName evidence="3">DUF3519 domain-containing protein</fullName>
    </submittedName>
</protein>
<reference evidence="4" key="1">
    <citation type="journal article" date="2019" name="Int. J. Syst. Evol. Microbiol.">
        <title>The Global Catalogue of Microorganisms (GCM) 10K type strain sequencing project: providing services to taxonomists for standard genome sequencing and annotation.</title>
        <authorList>
            <consortium name="The Broad Institute Genomics Platform"/>
            <consortium name="The Broad Institute Genome Sequencing Center for Infectious Disease"/>
            <person name="Wu L."/>
            <person name="Ma J."/>
        </authorList>
    </citation>
    <scope>NUCLEOTIDE SEQUENCE [LARGE SCALE GENOMIC DNA]</scope>
    <source>
        <strain evidence="4">CCUG 53816</strain>
    </source>
</reference>
<keyword evidence="4" id="KW-1185">Reference proteome</keyword>
<feature type="compositionally biased region" description="Polar residues" evidence="1">
    <location>
        <begin position="132"/>
        <end position="143"/>
    </location>
</feature>